<reference evidence="1 2" key="1">
    <citation type="journal article" date="2011" name="PLoS Genet.">
        <title>Azospirillum genomes reveal transition of bacteria from aquatic to terrestrial environments.</title>
        <authorList>
            <person name="Wisniewski-Dye F."/>
            <person name="Borziak K."/>
            <person name="Khalsa-Moyers G."/>
            <person name="Alexandre G."/>
            <person name="Sukharnikov L.O."/>
            <person name="Wuichet K."/>
            <person name="Hurst G.B."/>
            <person name="McDonald W.H."/>
            <person name="Robertson J.S."/>
            <person name="Barbe V."/>
            <person name="Calteau A."/>
            <person name="Rouy Z."/>
            <person name="Mangenot S."/>
            <person name="Prigent-Combaret C."/>
            <person name="Normand P."/>
            <person name="Boyer M."/>
            <person name="Siguier P."/>
            <person name="Dessaux Y."/>
            <person name="Elmerich C."/>
            <person name="Condemine G."/>
            <person name="Krishnen G."/>
            <person name="Kennedy I."/>
            <person name="Paterson A.H."/>
            <person name="Gonzalez V."/>
            <person name="Mavingui P."/>
            <person name="Zhulin I.B."/>
        </authorList>
    </citation>
    <scope>NUCLEOTIDE SEQUENCE [LARGE SCALE GENOMIC DNA]</scope>
    <source>
        <strain evidence="1 2">Sp245</strain>
    </source>
</reference>
<keyword evidence="2" id="KW-1185">Reference proteome</keyword>
<gene>
    <name evidence="1" type="ORF">AZOBR_p270259</name>
</gene>
<sequence length="23" mass="2624">METTVPPCIESRLLPIDRVGIKR</sequence>
<dbReference type="AlphaFoldDB" id="A0A9P1NQJ2"/>
<organism evidence="1 2">
    <name type="scientific">Azospirillum baldaniorum</name>
    <dbReference type="NCBI Taxonomy" id="1064539"/>
    <lineage>
        <taxon>Bacteria</taxon>
        <taxon>Pseudomonadati</taxon>
        <taxon>Pseudomonadota</taxon>
        <taxon>Alphaproteobacteria</taxon>
        <taxon>Rhodospirillales</taxon>
        <taxon>Azospirillaceae</taxon>
        <taxon>Azospirillum</taxon>
    </lineage>
</organism>
<geneLocation type="plasmid" evidence="1 2">
    <name>AZOBR_p2</name>
</geneLocation>
<protein>
    <submittedName>
        <fullName evidence="1">Uncharacterized protein</fullName>
    </submittedName>
</protein>
<evidence type="ECO:0000313" key="2">
    <source>
        <dbReference type="Proteomes" id="UP000007319"/>
    </source>
</evidence>
<proteinExistence type="predicted"/>
<keyword evidence="1" id="KW-0614">Plasmid</keyword>
<dbReference type="EMBL" id="HE577329">
    <property type="protein sequence ID" value="CCD02063.1"/>
    <property type="molecule type" value="Genomic_DNA"/>
</dbReference>
<dbReference type="KEGG" id="abs:AZOBR_p270259"/>
<name>A0A9P1NQJ2_9PROT</name>
<evidence type="ECO:0000313" key="1">
    <source>
        <dbReference type="EMBL" id="CCD02063.1"/>
    </source>
</evidence>
<dbReference type="Proteomes" id="UP000007319">
    <property type="component" value="Plasmid AZOBR_p2"/>
</dbReference>
<accession>A0A9P1NQJ2</accession>